<reference evidence="1 2" key="1">
    <citation type="submission" date="2019-06" db="EMBL/GenBank/DDBJ databases">
        <title>Genome analyses of bacteria isolated from kimchi.</title>
        <authorList>
            <person name="Lee S."/>
            <person name="Ahn S."/>
            <person name="Roh S."/>
        </authorList>
    </citation>
    <scope>NUCLEOTIDE SEQUENCE [LARGE SCALE GENOMIC DNA]</scope>
    <source>
        <strain evidence="1 2">CBA3620</strain>
    </source>
</reference>
<evidence type="ECO:0000313" key="1">
    <source>
        <dbReference type="EMBL" id="QEA33875.1"/>
    </source>
</evidence>
<dbReference type="OMA" id="FWDVKNP"/>
<evidence type="ECO:0000313" key="2">
    <source>
        <dbReference type="Proteomes" id="UP000321332"/>
    </source>
</evidence>
<dbReference type="EMBL" id="CP042374">
    <property type="protein sequence ID" value="QEA33875.1"/>
    <property type="molecule type" value="Genomic_DNA"/>
</dbReference>
<sequence>MENKVEIQDGQLIVVPQGVTKLAAVKDEIIVPLDHVVGASIDTGILNDRKGLKMPGTAMPGYWAGSFHKDSEITFFNVKQSSTPIVIQLKDDKYSRLVLGTENPRNLVELINNAI</sequence>
<name>A0AAE6M2C4_LEUCA</name>
<dbReference type="AlphaFoldDB" id="A0AAE6M2C4"/>
<protein>
    <recommendedName>
        <fullName evidence="3">Bacterial Pleckstrin homology domain-containing protein</fullName>
    </recommendedName>
</protein>
<organism evidence="1 2">
    <name type="scientific">Leuconostoc carnosum</name>
    <dbReference type="NCBI Taxonomy" id="1252"/>
    <lineage>
        <taxon>Bacteria</taxon>
        <taxon>Bacillati</taxon>
        <taxon>Bacillota</taxon>
        <taxon>Bacilli</taxon>
        <taxon>Lactobacillales</taxon>
        <taxon>Lactobacillaceae</taxon>
        <taxon>Leuconostoc</taxon>
    </lineage>
</organism>
<dbReference type="RefSeq" id="WP_014974692.1">
    <property type="nucleotide sequence ID" value="NZ_CP042374.1"/>
</dbReference>
<dbReference type="Proteomes" id="UP000321332">
    <property type="component" value="Chromosome"/>
</dbReference>
<accession>A0AAE6M2C4</accession>
<proteinExistence type="predicted"/>
<gene>
    <name evidence="1" type="ORF">FGL89_06955</name>
</gene>
<evidence type="ECO:0008006" key="3">
    <source>
        <dbReference type="Google" id="ProtNLM"/>
    </source>
</evidence>
<dbReference type="GeneID" id="61187485"/>